<organism evidence="2 3">
    <name type="scientific">Roseimicrobium gellanilyticum</name>
    <dbReference type="NCBI Taxonomy" id="748857"/>
    <lineage>
        <taxon>Bacteria</taxon>
        <taxon>Pseudomonadati</taxon>
        <taxon>Verrucomicrobiota</taxon>
        <taxon>Verrucomicrobiia</taxon>
        <taxon>Verrucomicrobiales</taxon>
        <taxon>Verrucomicrobiaceae</taxon>
        <taxon>Roseimicrobium</taxon>
    </lineage>
</organism>
<dbReference type="SUPFAM" id="SSF53271">
    <property type="entry name" value="PRTase-like"/>
    <property type="match status" value="1"/>
</dbReference>
<accession>A0A366H7M2</accession>
<gene>
    <name evidence="2" type="ORF">DES53_112169</name>
</gene>
<dbReference type="CDD" id="cd06223">
    <property type="entry name" value="PRTases_typeI"/>
    <property type="match status" value="1"/>
</dbReference>
<dbReference type="Gene3D" id="3.30.1310.20">
    <property type="entry name" value="PRTase-like"/>
    <property type="match status" value="1"/>
</dbReference>
<keyword evidence="2" id="KW-0808">Transferase</keyword>
<dbReference type="InterPro" id="IPR029057">
    <property type="entry name" value="PRTase-like"/>
</dbReference>
<dbReference type="AlphaFoldDB" id="A0A366H7M2"/>
<dbReference type="Proteomes" id="UP000253426">
    <property type="component" value="Unassembled WGS sequence"/>
</dbReference>
<dbReference type="RefSeq" id="WP_281270208.1">
    <property type="nucleotide sequence ID" value="NZ_QNRR01000012.1"/>
</dbReference>
<protein>
    <submittedName>
        <fullName evidence="2">Putative phosphoribosyl transferase</fullName>
    </submittedName>
</protein>
<dbReference type="Gene3D" id="3.40.50.2020">
    <property type="match status" value="1"/>
</dbReference>
<dbReference type="EMBL" id="QNRR01000012">
    <property type="protein sequence ID" value="RBP38171.1"/>
    <property type="molecule type" value="Genomic_DNA"/>
</dbReference>
<evidence type="ECO:0000313" key="2">
    <source>
        <dbReference type="EMBL" id="RBP38171.1"/>
    </source>
</evidence>
<keyword evidence="3" id="KW-1185">Reference proteome</keyword>
<reference evidence="2 3" key="1">
    <citation type="submission" date="2018-06" db="EMBL/GenBank/DDBJ databases">
        <title>Genomic Encyclopedia of Type Strains, Phase IV (KMG-IV): sequencing the most valuable type-strain genomes for metagenomic binning, comparative biology and taxonomic classification.</title>
        <authorList>
            <person name="Goeker M."/>
        </authorList>
    </citation>
    <scope>NUCLEOTIDE SEQUENCE [LARGE SCALE GENOMIC DNA]</scope>
    <source>
        <strain evidence="2 3">DSM 25532</strain>
    </source>
</reference>
<proteinExistence type="predicted"/>
<evidence type="ECO:0000313" key="3">
    <source>
        <dbReference type="Proteomes" id="UP000253426"/>
    </source>
</evidence>
<dbReference type="GO" id="GO:0016740">
    <property type="term" value="F:transferase activity"/>
    <property type="evidence" value="ECO:0007669"/>
    <property type="project" value="UniProtKB-KW"/>
</dbReference>
<feature type="domain" description="Phosphoribosyltransferase" evidence="1">
    <location>
        <begin position="16"/>
        <end position="166"/>
    </location>
</feature>
<dbReference type="Pfam" id="PF00156">
    <property type="entry name" value="Pribosyltran"/>
    <property type="match status" value="1"/>
</dbReference>
<comment type="caution">
    <text evidence="2">The sequence shown here is derived from an EMBL/GenBank/DDBJ whole genome shotgun (WGS) entry which is preliminary data.</text>
</comment>
<name>A0A366H7M2_9BACT</name>
<evidence type="ECO:0000259" key="1">
    <source>
        <dbReference type="Pfam" id="PF00156"/>
    </source>
</evidence>
<dbReference type="InterPro" id="IPR000836">
    <property type="entry name" value="PRTase_dom"/>
</dbReference>
<sequence>MQPKCFLNRGHAGQVLAQALMRYAFRKDVLILGLPRGGVPVAYEVAEALHAPLDVMVVRKLGVPGWEELAMGAIASGGIRVMNEDVVLATAVSPEAIEQAITIQQKELERREMLYRGHTRAPQMTGKTVILVDDGIATGASICAAIKAIRSQAPGQLIVAVPVAAAET</sequence>